<comment type="caution">
    <text evidence="4">The sequence shown here is derived from an EMBL/GenBank/DDBJ whole genome shotgun (WGS) entry which is preliminary data.</text>
</comment>
<dbReference type="PANTHER" id="PTHR24321:SF8">
    <property type="entry name" value="ESTRADIOL 17-BETA-DEHYDROGENASE 8-RELATED"/>
    <property type="match status" value="1"/>
</dbReference>
<gene>
    <name evidence="4" type="ORF">AC244_27255</name>
</gene>
<dbReference type="GO" id="GO:0016491">
    <property type="term" value="F:oxidoreductase activity"/>
    <property type="evidence" value="ECO:0007669"/>
    <property type="project" value="UniProtKB-KW"/>
</dbReference>
<dbReference type="Gene3D" id="3.40.50.720">
    <property type="entry name" value="NAD(P)-binding Rossmann-like Domain"/>
    <property type="match status" value="1"/>
</dbReference>
<dbReference type="OrthoDB" id="9780084at2"/>
<evidence type="ECO:0000256" key="1">
    <source>
        <dbReference type="ARBA" id="ARBA00006484"/>
    </source>
</evidence>
<dbReference type="PRINTS" id="PR00080">
    <property type="entry name" value="SDRFAMILY"/>
</dbReference>
<dbReference type="SUPFAM" id="SSF51735">
    <property type="entry name" value="NAD(P)-binding Rossmann-fold domains"/>
    <property type="match status" value="1"/>
</dbReference>
<organism evidence="4 5">
    <name type="scientific">Ensifer adhaerens</name>
    <name type="common">Sinorhizobium morelense</name>
    <dbReference type="NCBI Taxonomy" id="106592"/>
    <lineage>
        <taxon>Bacteria</taxon>
        <taxon>Pseudomonadati</taxon>
        <taxon>Pseudomonadota</taxon>
        <taxon>Alphaproteobacteria</taxon>
        <taxon>Hyphomicrobiales</taxon>
        <taxon>Rhizobiaceae</taxon>
        <taxon>Sinorhizobium/Ensifer group</taxon>
        <taxon>Ensifer</taxon>
    </lineage>
</organism>
<reference evidence="5" key="1">
    <citation type="submission" date="2015-07" db="EMBL/GenBank/DDBJ databases">
        <title>Whole genome sequence of an Ensifer adhaerens strain isolated from a cave pool in the Wind Cave National Park.</title>
        <authorList>
            <person name="Eng W.W.H."/>
            <person name="Gan H.M."/>
            <person name="Barton H.A."/>
            <person name="Savka M.A."/>
        </authorList>
    </citation>
    <scope>NUCLEOTIDE SEQUENCE [LARGE SCALE GENOMIC DNA]</scope>
    <source>
        <strain evidence="5">SD006</strain>
    </source>
</reference>
<evidence type="ECO:0000313" key="4">
    <source>
        <dbReference type="EMBL" id="KOF14344.1"/>
    </source>
</evidence>
<proteinExistence type="inferred from homology"/>
<evidence type="ECO:0000256" key="2">
    <source>
        <dbReference type="ARBA" id="ARBA00023002"/>
    </source>
</evidence>
<dbReference type="PROSITE" id="PS00061">
    <property type="entry name" value="ADH_SHORT"/>
    <property type="match status" value="1"/>
</dbReference>
<dbReference type="InterPro" id="IPR020904">
    <property type="entry name" value="Sc_DH/Rdtase_CS"/>
</dbReference>
<evidence type="ECO:0000313" key="5">
    <source>
        <dbReference type="Proteomes" id="UP000037425"/>
    </source>
</evidence>
<keyword evidence="2" id="KW-0560">Oxidoreductase</keyword>
<accession>A0A0L8BIG2</accession>
<dbReference type="Pfam" id="PF00106">
    <property type="entry name" value="adh_short"/>
    <property type="match status" value="1"/>
</dbReference>
<dbReference type="PANTHER" id="PTHR24321">
    <property type="entry name" value="DEHYDROGENASES, SHORT CHAIN"/>
    <property type="match status" value="1"/>
</dbReference>
<dbReference type="AlphaFoldDB" id="A0A0L8BIG2"/>
<protein>
    <submittedName>
        <fullName evidence="4">Short-chain dehydrogenase</fullName>
    </submittedName>
</protein>
<dbReference type="RefSeq" id="WP_053251942.1">
    <property type="nucleotide sequence ID" value="NZ_LGAP01000027.1"/>
</dbReference>
<dbReference type="InterPro" id="IPR002347">
    <property type="entry name" value="SDR_fam"/>
</dbReference>
<evidence type="ECO:0000256" key="3">
    <source>
        <dbReference type="RuleBase" id="RU000363"/>
    </source>
</evidence>
<dbReference type="PATRIC" id="fig|106592.7.peg.4241"/>
<comment type="similarity">
    <text evidence="1 3">Belongs to the short-chain dehydrogenases/reductases (SDR) family.</text>
</comment>
<dbReference type="EMBL" id="LGAP01000027">
    <property type="protein sequence ID" value="KOF14344.1"/>
    <property type="molecule type" value="Genomic_DNA"/>
</dbReference>
<dbReference type="Proteomes" id="UP000037425">
    <property type="component" value="Unassembled WGS sequence"/>
</dbReference>
<dbReference type="InterPro" id="IPR036291">
    <property type="entry name" value="NAD(P)-bd_dom_sf"/>
</dbReference>
<dbReference type="PRINTS" id="PR00081">
    <property type="entry name" value="GDHRDH"/>
</dbReference>
<dbReference type="FunFam" id="3.40.50.720:FF:000084">
    <property type="entry name" value="Short-chain dehydrogenase reductase"/>
    <property type="match status" value="1"/>
</dbReference>
<dbReference type="CDD" id="cd05233">
    <property type="entry name" value="SDR_c"/>
    <property type="match status" value="1"/>
</dbReference>
<name>A0A0L8BIG2_ENSAD</name>
<sequence length="262" mass="27437">MFDFKGKVVVITGGETGIGRATVEAFARAGADVTIAGFLEDQGQDVVQSLAAEGYHVDFIRTDVQQESSIDNVVSSVTAKHGRIDVLVNNASVFDGFAGALETSNALWERVINTNLRGTFYFCRAVLKDMVARGEGRIVNVASVGGILGGADGLAYTTSKFGVIGLTRQMAVEFTKTGVVINAVCPGMIQTDMRGNSARILGDDAPDMARGVGVNPDALKRVPAGKKGVPLDIANAIMFAASPHAGYMAGHSLVIDGGWTIQ</sequence>